<dbReference type="AlphaFoldDB" id="A0A165LIS2"/>
<dbReference type="Proteomes" id="UP000077266">
    <property type="component" value="Unassembled WGS sequence"/>
</dbReference>
<dbReference type="SUPFAM" id="SSF52058">
    <property type="entry name" value="L domain-like"/>
    <property type="match status" value="1"/>
</dbReference>
<dbReference type="InterPro" id="IPR032675">
    <property type="entry name" value="LRR_dom_sf"/>
</dbReference>
<reference evidence="1 2" key="1">
    <citation type="journal article" date="2016" name="Mol. Biol. Evol.">
        <title>Comparative Genomics of Early-Diverging Mushroom-Forming Fungi Provides Insights into the Origins of Lignocellulose Decay Capabilities.</title>
        <authorList>
            <person name="Nagy L.G."/>
            <person name="Riley R."/>
            <person name="Tritt A."/>
            <person name="Adam C."/>
            <person name="Daum C."/>
            <person name="Floudas D."/>
            <person name="Sun H."/>
            <person name="Yadav J.S."/>
            <person name="Pangilinan J."/>
            <person name="Larsson K.H."/>
            <person name="Matsuura K."/>
            <person name="Barry K."/>
            <person name="Labutti K."/>
            <person name="Kuo R."/>
            <person name="Ohm R.A."/>
            <person name="Bhattacharya S.S."/>
            <person name="Shirouzu T."/>
            <person name="Yoshinaga Y."/>
            <person name="Martin F.M."/>
            <person name="Grigoriev I.V."/>
            <person name="Hibbett D.S."/>
        </authorList>
    </citation>
    <scope>NUCLEOTIDE SEQUENCE [LARGE SCALE GENOMIC DNA]</scope>
    <source>
        <strain evidence="1 2">HHB12029</strain>
    </source>
</reference>
<gene>
    <name evidence="1" type="ORF">EXIGLDRAFT_832517</name>
</gene>
<proteinExistence type="predicted"/>
<organism evidence="1 2">
    <name type="scientific">Exidia glandulosa HHB12029</name>
    <dbReference type="NCBI Taxonomy" id="1314781"/>
    <lineage>
        <taxon>Eukaryota</taxon>
        <taxon>Fungi</taxon>
        <taxon>Dikarya</taxon>
        <taxon>Basidiomycota</taxon>
        <taxon>Agaricomycotina</taxon>
        <taxon>Agaricomycetes</taxon>
        <taxon>Auriculariales</taxon>
        <taxon>Exidiaceae</taxon>
        <taxon>Exidia</taxon>
    </lineage>
</organism>
<dbReference type="EMBL" id="KV425924">
    <property type="protein sequence ID" value="KZV97898.1"/>
    <property type="molecule type" value="Genomic_DNA"/>
</dbReference>
<protein>
    <submittedName>
        <fullName evidence="1">Uncharacterized protein</fullName>
    </submittedName>
</protein>
<evidence type="ECO:0000313" key="1">
    <source>
        <dbReference type="EMBL" id="KZV97898.1"/>
    </source>
</evidence>
<dbReference type="OrthoDB" id="3145604at2759"/>
<evidence type="ECO:0000313" key="2">
    <source>
        <dbReference type="Proteomes" id="UP000077266"/>
    </source>
</evidence>
<accession>A0A165LIS2</accession>
<name>A0A165LIS2_EXIGL</name>
<dbReference type="Gene3D" id="3.80.10.10">
    <property type="entry name" value="Ribonuclease Inhibitor"/>
    <property type="match status" value="1"/>
</dbReference>
<keyword evidence="2" id="KW-1185">Reference proteome</keyword>
<dbReference type="InParanoid" id="A0A165LIS2"/>
<sequence length="451" mass="52154">MFEQLTLRLRNYLSIVRDSSTTYPALSAPFCVTRVPPEIWQHIFAYLYRRPPDWTRRRDIPRAPPLLEYLRTSYRDLRAVCLVCNAWRDGAITLVYARVHLPTAIHMEKLLRSLRTRPALASYIKIVRLPDETQELPPVSTLPQPLARPFARKKRRLWRIRCDVVNLLGQCTNVTDITFGSNTSHIVYSHGTSATAPRLKHLRISGDWRRTLSSVLPLHIRLDRFRELWPHTHMSHITLVGVYLHWTGDLLFPHLRSLHIHSCITNAPAWIGNIVEHCPVLNTLHIENFCMEIVWRDDELRPAKASLRELRLDHYSPTTPECLTFIHELTLLEIPVWCLHDYGGNSPVFPLPPRLQTLVLSYRGLCLNRSVRSLLPYAAEIKRRLPDWKVHDSPGLTCVRLAADVNVGSAFFPTFGDWRIVSFLLRPSCLAFGVHLEVSLFVTHPLPPLRR</sequence>